<evidence type="ECO:0000313" key="2">
    <source>
        <dbReference type="EMBL" id="GER39321.1"/>
    </source>
</evidence>
<dbReference type="AlphaFoldDB" id="A0A5A7Q367"/>
<evidence type="ECO:0000313" key="3">
    <source>
        <dbReference type="Proteomes" id="UP000325081"/>
    </source>
</evidence>
<feature type="region of interest" description="Disordered" evidence="1">
    <location>
        <begin position="1"/>
        <end position="105"/>
    </location>
</feature>
<proteinExistence type="predicted"/>
<comment type="caution">
    <text evidence="2">The sequence shown here is derived from an EMBL/GenBank/DDBJ whole genome shotgun (WGS) entry which is preliminary data.</text>
</comment>
<feature type="compositionally biased region" description="Basic and acidic residues" evidence="1">
    <location>
        <begin position="1"/>
        <end position="16"/>
    </location>
</feature>
<feature type="compositionally biased region" description="Basic and acidic residues" evidence="1">
    <location>
        <begin position="95"/>
        <end position="105"/>
    </location>
</feature>
<dbReference type="Proteomes" id="UP000325081">
    <property type="component" value="Unassembled WGS sequence"/>
</dbReference>
<dbReference type="EMBL" id="BKCP01005627">
    <property type="protein sequence ID" value="GER39321.1"/>
    <property type="molecule type" value="Genomic_DNA"/>
</dbReference>
<feature type="compositionally biased region" description="Polar residues" evidence="1">
    <location>
        <begin position="77"/>
        <end position="94"/>
    </location>
</feature>
<keyword evidence="3" id="KW-1185">Reference proteome</keyword>
<evidence type="ECO:0000256" key="1">
    <source>
        <dbReference type="SAM" id="MobiDB-lite"/>
    </source>
</evidence>
<gene>
    <name evidence="2" type="ORF">STAS_15937</name>
</gene>
<protein>
    <submittedName>
        <fullName evidence="2">Chlorophyll A-B binding family protein</fullName>
    </submittedName>
</protein>
<reference evidence="3" key="1">
    <citation type="journal article" date="2019" name="Curr. Biol.">
        <title>Genome Sequence of Striga asiatica Provides Insight into the Evolution of Plant Parasitism.</title>
        <authorList>
            <person name="Yoshida S."/>
            <person name="Kim S."/>
            <person name="Wafula E.K."/>
            <person name="Tanskanen J."/>
            <person name="Kim Y.M."/>
            <person name="Honaas L."/>
            <person name="Yang Z."/>
            <person name="Spallek T."/>
            <person name="Conn C.E."/>
            <person name="Ichihashi Y."/>
            <person name="Cheong K."/>
            <person name="Cui S."/>
            <person name="Der J.P."/>
            <person name="Gundlach H."/>
            <person name="Jiao Y."/>
            <person name="Hori C."/>
            <person name="Ishida J.K."/>
            <person name="Kasahara H."/>
            <person name="Kiba T."/>
            <person name="Kim M.S."/>
            <person name="Koo N."/>
            <person name="Laohavisit A."/>
            <person name="Lee Y.H."/>
            <person name="Lumba S."/>
            <person name="McCourt P."/>
            <person name="Mortimer J.C."/>
            <person name="Mutuku J.M."/>
            <person name="Nomura T."/>
            <person name="Sasaki-Sekimoto Y."/>
            <person name="Seto Y."/>
            <person name="Wang Y."/>
            <person name="Wakatake T."/>
            <person name="Sakakibara H."/>
            <person name="Demura T."/>
            <person name="Yamaguchi S."/>
            <person name="Yoneyama K."/>
            <person name="Manabe R.I."/>
            <person name="Nelson D.C."/>
            <person name="Schulman A.H."/>
            <person name="Timko M.P."/>
            <person name="dePamphilis C.W."/>
            <person name="Choi D."/>
            <person name="Shirasu K."/>
        </authorList>
    </citation>
    <scope>NUCLEOTIDE SEQUENCE [LARGE SCALE GENOMIC DNA]</scope>
    <source>
        <strain evidence="3">cv. UVA1</strain>
    </source>
</reference>
<accession>A0A5A7Q367</accession>
<organism evidence="2 3">
    <name type="scientific">Striga asiatica</name>
    <name type="common">Asiatic witchweed</name>
    <name type="synonym">Buchnera asiatica</name>
    <dbReference type="NCBI Taxonomy" id="4170"/>
    <lineage>
        <taxon>Eukaryota</taxon>
        <taxon>Viridiplantae</taxon>
        <taxon>Streptophyta</taxon>
        <taxon>Embryophyta</taxon>
        <taxon>Tracheophyta</taxon>
        <taxon>Spermatophyta</taxon>
        <taxon>Magnoliopsida</taxon>
        <taxon>eudicotyledons</taxon>
        <taxon>Gunneridae</taxon>
        <taxon>Pentapetalae</taxon>
        <taxon>asterids</taxon>
        <taxon>lamiids</taxon>
        <taxon>Lamiales</taxon>
        <taxon>Orobanchaceae</taxon>
        <taxon>Buchnereae</taxon>
        <taxon>Striga</taxon>
    </lineage>
</organism>
<name>A0A5A7Q367_STRAF</name>
<sequence length="105" mass="11289">MARETSGDDRARERVSRRERKRRVKEKEEIGERGGNYVKGPTTPLSWSGATSLSGGSGGAGDEGSSTPAVLKPPRSKSPSFQLTVSNPESTPGTQKEETEKENNV</sequence>